<reference evidence="1 2" key="1">
    <citation type="journal article" date="2016" name="Antonie Van Leeuwenhoek">
        <title>Photobacterium sanguinicancri sp. nov. isolated from marine animals.</title>
        <authorList>
            <person name="Gomez-Gil B."/>
            <person name="Roque A."/>
            <person name="Rotllant G."/>
            <person name="Romalde J.L."/>
            <person name="Doce A."/>
            <person name="Eggermont M."/>
            <person name="Defoirdt T."/>
        </authorList>
    </citation>
    <scope>NUCLEOTIDE SEQUENCE [LARGE SCALE GENOMIC DNA]</scope>
    <source>
        <strain evidence="1 2">CAIM 1827</strain>
    </source>
</reference>
<keyword evidence="2" id="KW-1185">Reference proteome</keyword>
<sequence>MTSFIDSRGITISSVKIPKNDIKRLRTNGLTARIAKDITLTSGKQITSTLKPNPYNGGKGQWTIDIKATAVGKTTLKAKAGAKEATLDIEVFAKKIIQLPEKNTEQGLLARLFIAESVNPSSPRYKEVDASTSMLWMRQVIENRKSDNKPSRFAISTNTNVTYKDVITARNQFHGFEGYPSLIESISNNLSLIMTIANNYNHPERETYSNFVTAALNAAKANALAKFTDPTSNGLYGWRTKGSSEPGGDFVKHGNLAGQTFYTLK</sequence>
<name>A0ABX4G205_9GAMM</name>
<comment type="caution">
    <text evidence="1">The sequence shown here is derived from an EMBL/GenBank/DDBJ whole genome shotgun (WGS) entry which is preliminary data.</text>
</comment>
<dbReference type="Proteomes" id="UP000215999">
    <property type="component" value="Unassembled WGS sequence"/>
</dbReference>
<dbReference type="RefSeq" id="WP_094956216.1">
    <property type="nucleotide sequence ID" value="NZ_NOIF01000014.1"/>
</dbReference>
<gene>
    <name evidence="1" type="ORF">ASV53_04200</name>
</gene>
<evidence type="ECO:0000313" key="2">
    <source>
        <dbReference type="Proteomes" id="UP000215999"/>
    </source>
</evidence>
<protein>
    <submittedName>
        <fullName evidence="1">Uncharacterized protein</fullName>
    </submittedName>
</protein>
<proteinExistence type="predicted"/>
<evidence type="ECO:0000313" key="1">
    <source>
        <dbReference type="EMBL" id="OZS45221.1"/>
    </source>
</evidence>
<organism evidence="1 2">
    <name type="scientific">Photobacterium sanguinicancri</name>
    <dbReference type="NCBI Taxonomy" id="875932"/>
    <lineage>
        <taxon>Bacteria</taxon>
        <taxon>Pseudomonadati</taxon>
        <taxon>Pseudomonadota</taxon>
        <taxon>Gammaproteobacteria</taxon>
        <taxon>Vibrionales</taxon>
        <taxon>Vibrionaceae</taxon>
        <taxon>Photobacterium</taxon>
    </lineage>
</organism>
<accession>A0ABX4G205</accession>
<dbReference type="EMBL" id="NOIF01000014">
    <property type="protein sequence ID" value="OZS45221.1"/>
    <property type="molecule type" value="Genomic_DNA"/>
</dbReference>